<dbReference type="Gene3D" id="3.60.10.10">
    <property type="entry name" value="Endonuclease/exonuclease/phosphatase"/>
    <property type="match status" value="1"/>
</dbReference>
<dbReference type="EMBL" id="JAVFWL010000006">
    <property type="protein sequence ID" value="KAK6765301.1"/>
    <property type="molecule type" value="Genomic_DNA"/>
</dbReference>
<evidence type="ECO:0000313" key="1">
    <source>
        <dbReference type="EMBL" id="KAK6765299.1"/>
    </source>
</evidence>
<comment type="caution">
    <text evidence="1">The sequence shown here is derived from an EMBL/GenBank/DDBJ whole genome shotgun (WGS) entry which is preliminary data.</text>
</comment>
<organism evidence="1 3">
    <name type="scientific">Necator americanus</name>
    <name type="common">Human hookworm</name>
    <dbReference type="NCBI Taxonomy" id="51031"/>
    <lineage>
        <taxon>Eukaryota</taxon>
        <taxon>Metazoa</taxon>
        <taxon>Ecdysozoa</taxon>
        <taxon>Nematoda</taxon>
        <taxon>Chromadorea</taxon>
        <taxon>Rhabditida</taxon>
        <taxon>Rhabditina</taxon>
        <taxon>Rhabditomorpha</taxon>
        <taxon>Strongyloidea</taxon>
        <taxon>Ancylostomatidae</taxon>
        <taxon>Bunostominae</taxon>
        <taxon>Necator</taxon>
    </lineage>
</organism>
<evidence type="ECO:0008006" key="4">
    <source>
        <dbReference type="Google" id="ProtNLM"/>
    </source>
</evidence>
<accession>A0ABR1ERM9</accession>
<sequence>MRDRPVITIEHYTIFCSDAGAKKVDGCTIAVRNDYNNLMEGFGSTSSRCAFVQFRDRKGGKLWIVSAHAPTEAAEGNSKNVFHDELNALMSKILNQKVVIVGIDANAKVGLEHKSDVIGKWYYQRESTSDNGDRLIDLCEQTGLIIAPTFKRTESTHVAGFNTFNE</sequence>
<dbReference type="SUPFAM" id="SSF56219">
    <property type="entry name" value="DNase I-like"/>
    <property type="match status" value="1"/>
</dbReference>
<name>A0ABR1ERM9_NECAM</name>
<protein>
    <recommendedName>
        <fullName evidence="4">Endonuclease/exonuclease/phosphatase domain-containing protein</fullName>
    </recommendedName>
</protein>
<gene>
    <name evidence="1" type="primary">Necator_chrX.g25455</name>
    <name evidence="2" type="synonym">Necator_chrX.g25457</name>
    <name evidence="1" type="ORF">RB195_025289</name>
    <name evidence="2" type="ORF">RB195_025291</name>
</gene>
<keyword evidence="3" id="KW-1185">Reference proteome</keyword>
<dbReference type="InterPro" id="IPR036691">
    <property type="entry name" value="Endo/exonu/phosph_ase_sf"/>
</dbReference>
<dbReference type="EMBL" id="JAVFWL010000006">
    <property type="protein sequence ID" value="KAK6765299.1"/>
    <property type="molecule type" value="Genomic_DNA"/>
</dbReference>
<reference evidence="1 3" key="1">
    <citation type="submission" date="2023-08" db="EMBL/GenBank/DDBJ databases">
        <title>A Necator americanus chromosomal reference genome.</title>
        <authorList>
            <person name="Ilik V."/>
            <person name="Petrzelkova K.J."/>
            <person name="Pardy F."/>
            <person name="Fuh T."/>
            <person name="Niatou-Singa F.S."/>
            <person name="Gouil Q."/>
            <person name="Baker L."/>
            <person name="Ritchie M.E."/>
            <person name="Jex A.R."/>
            <person name="Gazzola D."/>
            <person name="Li H."/>
            <person name="Toshio Fujiwara R."/>
            <person name="Zhan B."/>
            <person name="Aroian R.V."/>
            <person name="Pafco B."/>
            <person name="Schwarz E.M."/>
        </authorList>
    </citation>
    <scope>NUCLEOTIDE SEQUENCE [LARGE SCALE GENOMIC DNA]</scope>
    <source>
        <strain evidence="1 3">Aroian</strain>
        <tissue evidence="1">Whole animal</tissue>
    </source>
</reference>
<evidence type="ECO:0000313" key="3">
    <source>
        <dbReference type="Proteomes" id="UP001303046"/>
    </source>
</evidence>
<evidence type="ECO:0000313" key="2">
    <source>
        <dbReference type="EMBL" id="KAK6765301.1"/>
    </source>
</evidence>
<proteinExistence type="predicted"/>
<dbReference type="Proteomes" id="UP001303046">
    <property type="component" value="Unassembled WGS sequence"/>
</dbReference>